<organism evidence="1 2">
    <name type="scientific">Trichothecium roseum</name>
    <dbReference type="NCBI Taxonomy" id="47278"/>
    <lineage>
        <taxon>Eukaryota</taxon>
        <taxon>Fungi</taxon>
        <taxon>Dikarya</taxon>
        <taxon>Ascomycota</taxon>
        <taxon>Pezizomycotina</taxon>
        <taxon>Sordariomycetes</taxon>
        <taxon>Hypocreomycetidae</taxon>
        <taxon>Hypocreales</taxon>
        <taxon>Hypocreales incertae sedis</taxon>
        <taxon>Trichothecium</taxon>
    </lineage>
</organism>
<evidence type="ECO:0000313" key="2">
    <source>
        <dbReference type="Proteomes" id="UP001163324"/>
    </source>
</evidence>
<keyword evidence="2" id="KW-1185">Reference proteome</keyword>
<evidence type="ECO:0000313" key="1">
    <source>
        <dbReference type="EMBL" id="KAI9898178.1"/>
    </source>
</evidence>
<name>A0ACC0UW84_9HYPO</name>
<reference evidence="1" key="1">
    <citation type="submission" date="2022-10" db="EMBL/GenBank/DDBJ databases">
        <title>Complete Genome of Trichothecium roseum strain YXFP-22015, a Plant Pathogen Isolated from Citrus.</title>
        <authorList>
            <person name="Wang Y."/>
            <person name="Zhu L."/>
        </authorList>
    </citation>
    <scope>NUCLEOTIDE SEQUENCE</scope>
    <source>
        <strain evidence="1">YXFP-22015</strain>
    </source>
</reference>
<accession>A0ACC0UW84</accession>
<proteinExistence type="predicted"/>
<dbReference type="Proteomes" id="UP001163324">
    <property type="component" value="Chromosome 6"/>
</dbReference>
<protein>
    <submittedName>
        <fullName evidence="1">Uncharacterized protein</fullName>
    </submittedName>
</protein>
<comment type="caution">
    <text evidence="1">The sequence shown here is derived from an EMBL/GenBank/DDBJ whole genome shotgun (WGS) entry which is preliminary data.</text>
</comment>
<gene>
    <name evidence="1" type="ORF">N3K66_006538</name>
</gene>
<sequence>MFRLRPTTLSLKSTDLSGLNTRLRIKRQNSSTVKVGAGFNRLPGVDRNTRSYDHYQDVAIDEGTREHVLDTPDTERAYTDLSEVDGRRFTDIALLDLLKSTPHTNLILGSEVSSQSNISTDFRASGVAIPQHANTISDINSEELLPRSFQQLTIGRPPPPWTNTSSQPGRPFTISLPAPFSNTPRVRSNDSRTGTSQNAGTTSLSPQTPQSVRGNNSSDINNEELQSRLQPAAITRQPSTVELHPAQNEITIPRRRASIAIPP</sequence>
<dbReference type="EMBL" id="CM047945">
    <property type="protein sequence ID" value="KAI9898178.1"/>
    <property type="molecule type" value="Genomic_DNA"/>
</dbReference>